<accession>A0A5C5V4L6</accession>
<evidence type="ECO:0000313" key="2">
    <source>
        <dbReference type="Proteomes" id="UP000318878"/>
    </source>
</evidence>
<evidence type="ECO:0000313" key="1">
    <source>
        <dbReference type="EMBL" id="TWT32707.1"/>
    </source>
</evidence>
<reference evidence="1 2" key="1">
    <citation type="submission" date="2019-02" db="EMBL/GenBank/DDBJ databases">
        <title>Deep-cultivation of Planctomycetes and their phenomic and genomic characterization uncovers novel biology.</title>
        <authorList>
            <person name="Wiegand S."/>
            <person name="Jogler M."/>
            <person name="Boedeker C."/>
            <person name="Pinto D."/>
            <person name="Vollmers J."/>
            <person name="Rivas-Marin E."/>
            <person name="Kohn T."/>
            <person name="Peeters S.H."/>
            <person name="Heuer A."/>
            <person name="Rast P."/>
            <person name="Oberbeckmann S."/>
            <person name="Bunk B."/>
            <person name="Jeske O."/>
            <person name="Meyerdierks A."/>
            <person name="Storesund J.E."/>
            <person name="Kallscheuer N."/>
            <person name="Luecker S."/>
            <person name="Lage O.M."/>
            <person name="Pohl T."/>
            <person name="Merkel B.J."/>
            <person name="Hornburger P."/>
            <person name="Mueller R.-W."/>
            <person name="Bruemmer F."/>
            <person name="Labrenz M."/>
            <person name="Spormann A.M."/>
            <person name="Op Den Camp H."/>
            <person name="Overmann J."/>
            <person name="Amann R."/>
            <person name="Jetten M.S.M."/>
            <person name="Mascher T."/>
            <person name="Medema M.H."/>
            <person name="Devos D.P."/>
            <person name="Kaster A.-K."/>
            <person name="Ovreas L."/>
            <person name="Rohde M."/>
            <person name="Galperin M.Y."/>
            <person name="Jogler C."/>
        </authorList>
    </citation>
    <scope>NUCLEOTIDE SEQUENCE [LARGE SCALE GENOMIC DNA]</scope>
    <source>
        <strain evidence="1 2">Enr8</strain>
    </source>
</reference>
<dbReference type="RefSeq" id="WP_146431945.1">
    <property type="nucleotide sequence ID" value="NZ_SJPF01000003.1"/>
</dbReference>
<gene>
    <name evidence="1" type="ORF">Enr8_25120</name>
</gene>
<organism evidence="1 2">
    <name type="scientific">Blastopirellula retiformator</name>
    <dbReference type="NCBI Taxonomy" id="2527970"/>
    <lineage>
        <taxon>Bacteria</taxon>
        <taxon>Pseudomonadati</taxon>
        <taxon>Planctomycetota</taxon>
        <taxon>Planctomycetia</taxon>
        <taxon>Pirellulales</taxon>
        <taxon>Pirellulaceae</taxon>
        <taxon>Blastopirellula</taxon>
    </lineage>
</organism>
<comment type="caution">
    <text evidence="1">The sequence shown here is derived from an EMBL/GenBank/DDBJ whole genome shotgun (WGS) entry which is preliminary data.</text>
</comment>
<protein>
    <submittedName>
        <fullName evidence="1">Uncharacterized protein</fullName>
    </submittedName>
</protein>
<dbReference type="OrthoDB" id="9867127at2"/>
<dbReference type="EMBL" id="SJPF01000003">
    <property type="protein sequence ID" value="TWT32707.1"/>
    <property type="molecule type" value="Genomic_DNA"/>
</dbReference>
<proteinExistence type="predicted"/>
<name>A0A5C5V4L6_9BACT</name>
<dbReference type="AlphaFoldDB" id="A0A5C5V4L6"/>
<dbReference type="Proteomes" id="UP000318878">
    <property type="component" value="Unassembled WGS sequence"/>
</dbReference>
<keyword evidence="2" id="KW-1185">Reference proteome</keyword>
<sequence length="66" mass="7422">MKSFSKIHPEVRNSSASLLAETVIVAQPQTIDKVAAWMDQQLSDLELKFASYVTKNSLGKSIRQER</sequence>